<feature type="compositionally biased region" description="Polar residues" evidence="1">
    <location>
        <begin position="173"/>
        <end position="182"/>
    </location>
</feature>
<dbReference type="WBParaSite" id="MBELARI_LOCUS15388">
    <property type="protein sequence ID" value="MBELARI_LOCUS15388"/>
    <property type="gene ID" value="MBELARI_LOCUS15388"/>
</dbReference>
<feature type="region of interest" description="Disordered" evidence="1">
    <location>
        <begin position="393"/>
        <end position="431"/>
    </location>
</feature>
<reference evidence="3" key="1">
    <citation type="submission" date="2024-02" db="UniProtKB">
        <authorList>
            <consortium name="WormBaseParasite"/>
        </authorList>
    </citation>
    <scope>IDENTIFICATION</scope>
</reference>
<feature type="region of interest" description="Disordered" evidence="1">
    <location>
        <begin position="601"/>
        <end position="696"/>
    </location>
</feature>
<proteinExistence type="predicted"/>
<feature type="compositionally biased region" description="Polar residues" evidence="1">
    <location>
        <begin position="1"/>
        <end position="14"/>
    </location>
</feature>
<feature type="compositionally biased region" description="Pro residues" evidence="1">
    <location>
        <begin position="31"/>
        <end position="47"/>
    </location>
</feature>
<protein>
    <submittedName>
        <fullName evidence="3">Uncharacterized protein</fullName>
    </submittedName>
</protein>
<evidence type="ECO:0000313" key="3">
    <source>
        <dbReference type="WBParaSite" id="MBELARI_LOCUS15388"/>
    </source>
</evidence>
<feature type="region of interest" description="Disordered" evidence="1">
    <location>
        <begin position="84"/>
        <end position="228"/>
    </location>
</feature>
<feature type="compositionally biased region" description="Polar residues" evidence="1">
    <location>
        <begin position="601"/>
        <end position="618"/>
    </location>
</feature>
<feature type="compositionally biased region" description="Polar residues" evidence="1">
    <location>
        <begin position="420"/>
        <end position="431"/>
    </location>
</feature>
<feature type="compositionally biased region" description="Acidic residues" evidence="1">
    <location>
        <begin position="620"/>
        <end position="645"/>
    </location>
</feature>
<feature type="compositionally biased region" description="Polar residues" evidence="1">
    <location>
        <begin position="157"/>
        <end position="166"/>
    </location>
</feature>
<organism evidence="2 3">
    <name type="scientific">Mesorhabditis belari</name>
    <dbReference type="NCBI Taxonomy" id="2138241"/>
    <lineage>
        <taxon>Eukaryota</taxon>
        <taxon>Metazoa</taxon>
        <taxon>Ecdysozoa</taxon>
        <taxon>Nematoda</taxon>
        <taxon>Chromadorea</taxon>
        <taxon>Rhabditida</taxon>
        <taxon>Rhabditina</taxon>
        <taxon>Rhabditomorpha</taxon>
        <taxon>Rhabditoidea</taxon>
        <taxon>Rhabditidae</taxon>
        <taxon>Mesorhabditinae</taxon>
        <taxon>Mesorhabditis</taxon>
    </lineage>
</organism>
<dbReference type="Proteomes" id="UP000887575">
    <property type="component" value="Unassembled WGS sequence"/>
</dbReference>
<sequence>MPHLQNSAFLSSDSSDAENEDFEQSFKQFPMVPPQRGFPPTETPQMPPQVQQMPNGNMMGFMQDPNFMQQMMLFMQQMQLQAQHPMQQNGAFNPNPAFPGYGMQPMQGIQQLPQPPPAYSASQTPAPQRSKPKPGNGKPRTSKKPKKPPVLPGLPTSHLSKNNQYSGPRKEINSTQQFSGSTAEYPAPSNPSTKRKKSKLKDETVETVTKSTKPEVPLNPFRNFDTAEPPTVQKERNIVIIASTMASDPMFASASAFLNALDEGSDSGTNDGQADDASATEWVSHCNDHDADVKKKIVLFNLPEPFGDDQMKEETDRNAFLEVLYAIKAESLAGNIREIKREGRFEQNGKPRRVIVTFTDENVQRIVVECAPQLSKIRQLKHLALYAYKSTQTRADRDHGGTSQKVPDQKFEQRGHKQHGTPSNVQSNDVTPNHQQQIFNNSFGFAQNSAMSGNGQQNGMNGQHHANQQAPFPQMFNNAFGLAPQGNGQQNGMNGQHHANQQAPFPPQMFNNAFGFAPPGNPQPVSPMPFNPTDPNGMNGQHQANQQVPLPQQMFNNSFGYAQNFCPPGNQSAPPIPFNPTDPQFQMMMMQMYGMFLNSQQAQQNNPSVPSNVPTSANEFSEESEESEESDEESLTEEEQNDEPTNEFFKHVQPANFGKYKKTVEKEIPVPSSGGRKKQQQKNNKNKYKKNENKKK</sequence>
<evidence type="ECO:0000256" key="1">
    <source>
        <dbReference type="SAM" id="MobiDB-lite"/>
    </source>
</evidence>
<name>A0AAF3EMX3_9BILA</name>
<evidence type="ECO:0000313" key="2">
    <source>
        <dbReference type="Proteomes" id="UP000887575"/>
    </source>
</evidence>
<feature type="compositionally biased region" description="Basic residues" evidence="1">
    <location>
        <begin position="675"/>
        <end position="696"/>
    </location>
</feature>
<keyword evidence="2" id="KW-1185">Reference proteome</keyword>
<dbReference type="AlphaFoldDB" id="A0AAF3EMX3"/>
<feature type="region of interest" description="Disordered" evidence="1">
    <location>
        <begin position="1"/>
        <end position="47"/>
    </location>
</feature>
<accession>A0AAF3EMX3</accession>